<gene>
    <name evidence="2" type="ORF">L3X38_027116</name>
</gene>
<protein>
    <submittedName>
        <fullName evidence="2">Uncharacterized protein</fullName>
    </submittedName>
</protein>
<proteinExistence type="predicted"/>
<name>A0AAD4VM83_PRUDU</name>
<evidence type="ECO:0000256" key="1">
    <source>
        <dbReference type="SAM" id="MobiDB-lite"/>
    </source>
</evidence>
<dbReference type="EMBL" id="JAJFAZ020000005">
    <property type="protein sequence ID" value="KAI5327720.1"/>
    <property type="molecule type" value="Genomic_DNA"/>
</dbReference>
<feature type="compositionally biased region" description="Low complexity" evidence="1">
    <location>
        <begin position="13"/>
        <end position="23"/>
    </location>
</feature>
<evidence type="ECO:0000313" key="2">
    <source>
        <dbReference type="EMBL" id="KAI5327720.1"/>
    </source>
</evidence>
<feature type="region of interest" description="Disordered" evidence="1">
    <location>
        <begin position="1"/>
        <end position="32"/>
    </location>
</feature>
<evidence type="ECO:0000313" key="3">
    <source>
        <dbReference type="Proteomes" id="UP001054821"/>
    </source>
</evidence>
<accession>A0AAD4VM83</accession>
<keyword evidence="3" id="KW-1185">Reference proteome</keyword>
<feature type="compositionally biased region" description="Basic and acidic residues" evidence="1">
    <location>
        <begin position="1"/>
        <end position="12"/>
    </location>
</feature>
<sequence>MVAAKETRESSPRAKSSSAMSAADPKVDKSSPVGDAIVSDLLKTNFLSSSFACFELVDHIHQVGDLEIVSSLLL</sequence>
<dbReference type="AlphaFoldDB" id="A0AAD4VM83"/>
<reference evidence="2 3" key="1">
    <citation type="journal article" date="2022" name="G3 (Bethesda)">
        <title>Whole-genome sequence and methylome profiling of the almond [Prunus dulcis (Mill.) D.A. Webb] cultivar 'Nonpareil'.</title>
        <authorList>
            <person name="D'Amico-Willman K.M."/>
            <person name="Ouma W.Z."/>
            <person name="Meulia T."/>
            <person name="Sideli G.M."/>
            <person name="Gradziel T.M."/>
            <person name="Fresnedo-Ramirez J."/>
        </authorList>
    </citation>
    <scope>NUCLEOTIDE SEQUENCE [LARGE SCALE GENOMIC DNA]</scope>
    <source>
        <strain evidence="2">Clone GOH B32 T37-40</strain>
    </source>
</reference>
<dbReference type="Proteomes" id="UP001054821">
    <property type="component" value="Chromosome 5"/>
</dbReference>
<comment type="caution">
    <text evidence="2">The sequence shown here is derived from an EMBL/GenBank/DDBJ whole genome shotgun (WGS) entry which is preliminary data.</text>
</comment>
<organism evidence="2 3">
    <name type="scientific">Prunus dulcis</name>
    <name type="common">Almond</name>
    <name type="synonym">Amygdalus dulcis</name>
    <dbReference type="NCBI Taxonomy" id="3755"/>
    <lineage>
        <taxon>Eukaryota</taxon>
        <taxon>Viridiplantae</taxon>
        <taxon>Streptophyta</taxon>
        <taxon>Embryophyta</taxon>
        <taxon>Tracheophyta</taxon>
        <taxon>Spermatophyta</taxon>
        <taxon>Magnoliopsida</taxon>
        <taxon>eudicotyledons</taxon>
        <taxon>Gunneridae</taxon>
        <taxon>Pentapetalae</taxon>
        <taxon>rosids</taxon>
        <taxon>fabids</taxon>
        <taxon>Rosales</taxon>
        <taxon>Rosaceae</taxon>
        <taxon>Amygdaloideae</taxon>
        <taxon>Amygdaleae</taxon>
        <taxon>Prunus</taxon>
    </lineage>
</organism>